<protein>
    <submittedName>
        <fullName evidence="3">Tripartite-type tricarboxylate transporter receptor subunit TctC</fullName>
    </submittedName>
</protein>
<comment type="caution">
    <text evidence="3">The sequence shown here is derived from an EMBL/GenBank/DDBJ whole genome shotgun (WGS) entry which is preliminary data.</text>
</comment>
<dbReference type="SUPFAM" id="SSF53850">
    <property type="entry name" value="Periplasmic binding protein-like II"/>
    <property type="match status" value="1"/>
</dbReference>
<dbReference type="PANTHER" id="PTHR42928:SF5">
    <property type="entry name" value="BLR1237 PROTEIN"/>
    <property type="match status" value="1"/>
</dbReference>
<sequence length="326" mass="34361">MPTLSRRQFSTSLLALAAGSGTQAAWANDFPNRVIRLVVPYGAGGGSDFVGRLIAQKLTETFKWNVVVDNKAGASSMIGTDAVAKSPADGYTLLLADTAHATNAAVVPKLSFDPVKDFAPITLVGSSPQLLVAHPSLPANSLKELLALPRSQSRQFGVGTPGQGSAPHLLYEMLKLQSGMELVNVPYKGGALALNDAVGGQIPMVINSMPACMPHIEAKRLKVLAIASPARNPKLPGVQTFAESVPGILGSAWYGFMAPSNTPADVLQQLDTSIQSVLKLPEVQARMASAFIDPLPPGPQAFSKLLKDEIARFQDVVKRTGFTPNS</sequence>
<organism evidence="3 4">
    <name type="scientific">Ottowia thiooxydans</name>
    <dbReference type="NCBI Taxonomy" id="219182"/>
    <lineage>
        <taxon>Bacteria</taxon>
        <taxon>Pseudomonadati</taxon>
        <taxon>Pseudomonadota</taxon>
        <taxon>Betaproteobacteria</taxon>
        <taxon>Burkholderiales</taxon>
        <taxon>Comamonadaceae</taxon>
        <taxon>Ottowia</taxon>
    </lineage>
</organism>
<dbReference type="InterPro" id="IPR042100">
    <property type="entry name" value="Bug_dom1"/>
</dbReference>
<name>A0ABV2QB11_9BURK</name>
<evidence type="ECO:0000313" key="3">
    <source>
        <dbReference type="EMBL" id="MET4578210.1"/>
    </source>
</evidence>
<gene>
    <name evidence="3" type="ORF">ABIE13_003326</name>
</gene>
<dbReference type="CDD" id="cd13578">
    <property type="entry name" value="PBP2_Bug27"/>
    <property type="match status" value="1"/>
</dbReference>
<proteinExistence type="inferred from homology"/>
<dbReference type="PROSITE" id="PS51318">
    <property type="entry name" value="TAT"/>
    <property type="match status" value="1"/>
</dbReference>
<evidence type="ECO:0000256" key="2">
    <source>
        <dbReference type="SAM" id="SignalP"/>
    </source>
</evidence>
<feature type="chain" id="PRO_5045728713" evidence="2">
    <location>
        <begin position="28"/>
        <end position="326"/>
    </location>
</feature>
<dbReference type="PIRSF" id="PIRSF017082">
    <property type="entry name" value="YflP"/>
    <property type="match status" value="1"/>
</dbReference>
<dbReference type="Gene3D" id="3.40.190.150">
    <property type="entry name" value="Bordetella uptake gene, domain 1"/>
    <property type="match status" value="1"/>
</dbReference>
<dbReference type="InterPro" id="IPR006311">
    <property type="entry name" value="TAT_signal"/>
</dbReference>
<evidence type="ECO:0000256" key="1">
    <source>
        <dbReference type="ARBA" id="ARBA00006987"/>
    </source>
</evidence>
<keyword evidence="3" id="KW-0675">Receptor</keyword>
<dbReference type="Gene3D" id="3.40.190.10">
    <property type="entry name" value="Periplasmic binding protein-like II"/>
    <property type="match status" value="1"/>
</dbReference>
<accession>A0ABV2QB11</accession>
<dbReference type="InterPro" id="IPR005064">
    <property type="entry name" value="BUG"/>
</dbReference>
<evidence type="ECO:0000313" key="4">
    <source>
        <dbReference type="Proteomes" id="UP001549320"/>
    </source>
</evidence>
<dbReference type="RefSeq" id="WP_354445254.1">
    <property type="nucleotide sequence ID" value="NZ_JBEPSH010000006.1"/>
</dbReference>
<dbReference type="Pfam" id="PF03401">
    <property type="entry name" value="TctC"/>
    <property type="match status" value="1"/>
</dbReference>
<keyword evidence="2" id="KW-0732">Signal</keyword>
<dbReference type="PANTHER" id="PTHR42928">
    <property type="entry name" value="TRICARBOXYLATE-BINDING PROTEIN"/>
    <property type="match status" value="1"/>
</dbReference>
<dbReference type="EMBL" id="JBEPSH010000006">
    <property type="protein sequence ID" value="MET4578210.1"/>
    <property type="molecule type" value="Genomic_DNA"/>
</dbReference>
<dbReference type="Proteomes" id="UP001549320">
    <property type="component" value="Unassembled WGS sequence"/>
</dbReference>
<comment type="similarity">
    <text evidence="1">Belongs to the UPF0065 (bug) family.</text>
</comment>
<keyword evidence="4" id="KW-1185">Reference proteome</keyword>
<feature type="signal peptide" evidence="2">
    <location>
        <begin position="1"/>
        <end position="27"/>
    </location>
</feature>
<reference evidence="3 4" key="1">
    <citation type="submission" date="2024-06" db="EMBL/GenBank/DDBJ databases">
        <title>Sorghum-associated microbial communities from plants grown in Nebraska, USA.</title>
        <authorList>
            <person name="Schachtman D."/>
        </authorList>
    </citation>
    <scope>NUCLEOTIDE SEQUENCE [LARGE SCALE GENOMIC DNA]</scope>
    <source>
        <strain evidence="3 4">2709</strain>
    </source>
</reference>